<keyword evidence="1" id="KW-0472">Membrane</keyword>
<name>A0ABR9SH85_9BURK</name>
<keyword evidence="4" id="KW-1185">Reference proteome</keyword>
<protein>
    <submittedName>
        <fullName evidence="3">Acyltransferase</fullName>
    </submittedName>
</protein>
<organism evidence="3 4">
    <name type="scientific">Ramlibacter aquaticus</name>
    <dbReference type="NCBI Taxonomy" id="2780094"/>
    <lineage>
        <taxon>Bacteria</taxon>
        <taxon>Pseudomonadati</taxon>
        <taxon>Pseudomonadota</taxon>
        <taxon>Betaproteobacteria</taxon>
        <taxon>Burkholderiales</taxon>
        <taxon>Comamonadaceae</taxon>
        <taxon>Ramlibacter</taxon>
    </lineage>
</organism>
<feature type="domain" description="Acyltransferase 3" evidence="2">
    <location>
        <begin position="21"/>
        <end position="371"/>
    </location>
</feature>
<dbReference type="InterPro" id="IPR002656">
    <property type="entry name" value="Acyl_transf_3_dom"/>
</dbReference>
<evidence type="ECO:0000313" key="3">
    <source>
        <dbReference type="EMBL" id="MBE7941715.1"/>
    </source>
</evidence>
<sequence>MQEAAQAATPPRTGRPALRFEALDGWRGLCACLVVLFHFHGYSPLYRSPLVRNSYLFVDFFFVLSGFVIAWNYAHRLDGWPAVRRFMALRLGRVYPLHFFMLLCFVALETLKLAAGYPQSAATAFTGENQPFAVLTNLLLLQSLGLHHSLTWNGPSWSISTEFWTYLLFALAALWLGLRNSLLVGIALIAPLALSHLSRSGMDTTYDWGLLRCVFGFALGVACERLYLASTTVAPGRAPSAGMTAVELATVAAVVLFVSAAGTSALSFMAPFVFAVAVLVFAREGGWVSRLLRWGPLHTLGLLSYSIYLTHFLLVLLLPAVVKRVLGQDLWTPMPLADGAWVMAFGRNDVQGTLLYALLLVATVAFSALTWRFVETPGREWTRRWLVRTKPRELSQASYKPPR</sequence>
<evidence type="ECO:0000259" key="2">
    <source>
        <dbReference type="Pfam" id="PF01757"/>
    </source>
</evidence>
<dbReference type="Proteomes" id="UP000715965">
    <property type="component" value="Unassembled WGS sequence"/>
</dbReference>
<evidence type="ECO:0000313" key="4">
    <source>
        <dbReference type="Proteomes" id="UP000715965"/>
    </source>
</evidence>
<feature type="transmembrane region" description="Helical" evidence="1">
    <location>
        <begin position="302"/>
        <end position="322"/>
    </location>
</feature>
<feature type="transmembrane region" description="Helical" evidence="1">
    <location>
        <begin position="55"/>
        <end position="74"/>
    </location>
</feature>
<feature type="transmembrane region" description="Helical" evidence="1">
    <location>
        <begin position="248"/>
        <end position="281"/>
    </location>
</feature>
<dbReference type="GO" id="GO:0016746">
    <property type="term" value="F:acyltransferase activity"/>
    <property type="evidence" value="ECO:0007669"/>
    <property type="project" value="UniProtKB-KW"/>
</dbReference>
<feature type="transmembrane region" description="Helical" evidence="1">
    <location>
        <begin position="353"/>
        <end position="374"/>
    </location>
</feature>
<keyword evidence="3" id="KW-0808">Transferase</keyword>
<accession>A0ABR9SH85</accession>
<dbReference type="RefSeq" id="WP_193781278.1">
    <property type="nucleotide sequence ID" value="NZ_JADDOJ010000060.1"/>
</dbReference>
<reference evidence="3 4" key="1">
    <citation type="submission" date="2020-10" db="EMBL/GenBank/DDBJ databases">
        <title>Draft genome of Ramlibacter aquaticus LMG 30558.</title>
        <authorList>
            <person name="Props R."/>
        </authorList>
    </citation>
    <scope>NUCLEOTIDE SEQUENCE [LARGE SCALE GENOMIC DNA]</scope>
    <source>
        <strain evidence="3 4">LMG 30558</strain>
    </source>
</reference>
<dbReference type="Pfam" id="PF01757">
    <property type="entry name" value="Acyl_transf_3"/>
    <property type="match status" value="1"/>
</dbReference>
<feature type="transmembrane region" description="Helical" evidence="1">
    <location>
        <begin position="163"/>
        <end position="194"/>
    </location>
</feature>
<dbReference type="PANTHER" id="PTHR23028">
    <property type="entry name" value="ACETYLTRANSFERASE"/>
    <property type="match status" value="1"/>
</dbReference>
<proteinExistence type="predicted"/>
<gene>
    <name evidence="3" type="ORF">IM725_14130</name>
</gene>
<comment type="caution">
    <text evidence="3">The sequence shown here is derived from an EMBL/GenBank/DDBJ whole genome shotgun (WGS) entry which is preliminary data.</text>
</comment>
<dbReference type="InterPro" id="IPR050879">
    <property type="entry name" value="Acyltransferase_3"/>
</dbReference>
<feature type="transmembrane region" description="Helical" evidence="1">
    <location>
        <begin position="206"/>
        <end position="228"/>
    </location>
</feature>
<keyword evidence="1" id="KW-1133">Transmembrane helix</keyword>
<dbReference type="EMBL" id="JADDOJ010000060">
    <property type="protein sequence ID" value="MBE7941715.1"/>
    <property type="molecule type" value="Genomic_DNA"/>
</dbReference>
<feature type="transmembrane region" description="Helical" evidence="1">
    <location>
        <begin position="94"/>
        <end position="111"/>
    </location>
</feature>
<keyword evidence="3" id="KW-0012">Acyltransferase</keyword>
<keyword evidence="1" id="KW-0812">Transmembrane</keyword>
<evidence type="ECO:0000256" key="1">
    <source>
        <dbReference type="SAM" id="Phobius"/>
    </source>
</evidence>
<feature type="transmembrane region" description="Helical" evidence="1">
    <location>
        <begin position="25"/>
        <end position="43"/>
    </location>
</feature>